<evidence type="ECO:0008006" key="2">
    <source>
        <dbReference type="Google" id="ProtNLM"/>
    </source>
</evidence>
<reference evidence="1" key="2">
    <citation type="journal article" date="2014" name="BMC Genomics">
        <title>A genomic perspective to assessing quality of mass-reared SIT flies used in Mediterranean fruit fly (Ceratitis capitata) eradication in California.</title>
        <authorList>
            <person name="Calla B."/>
            <person name="Hall B."/>
            <person name="Hou S."/>
            <person name="Geib S.M."/>
        </authorList>
    </citation>
    <scope>NUCLEOTIDE SEQUENCE</scope>
</reference>
<dbReference type="OrthoDB" id="385235at2759"/>
<evidence type="ECO:0000313" key="1">
    <source>
        <dbReference type="EMBL" id="JAC01276.1"/>
    </source>
</evidence>
<name>W8BIY7_CERCA</name>
<accession>W8BIY7</accession>
<sequence length="531" mass="61361">MHSIKRYICFHKNYRRANGPWFLKYRCVYHSILLSEKSFSSTAWLRKSNDIMQNNAFKKDYDVESSNFNFKSLLYTEDDEIIAQLNACSNEGELLAFIKTSEHKFRPIHFVQSILVLKDVFQDLDSGLMDEILKKILRGLTLSLNSLNIIEKSCCYLYLRKIGVPNTNMVMQQLLLNALKCVRNTSSDEPISLNVLSRLGVAINTGQDFHVPTVCSSFIPHIVYHIKYCNTEENLRMLSISIINLQQLITSDILEIFKTKVNIFIEHEIVNSKTIKTVIKLLHLLNLSVWSHKNGQLIRDLMLLLQPNLSNLTIIDLKAISRIFGYHLEPASLIDPLKSLLTDLFQNDPQSDILAAYMPFLEPHRRDAITSVFKNLLFSSMSMQNYNSAAEHFQIIRTLKISDSKLCDAYWENVLDSLKIDQDKDKELRFLIHCHRYMHFNNNLGGSYRFLPLERRLTQVAMEAIENDINGCIPSKFARLAAFVLAYGHTPFGWKKFPNIILSKIISMSDQFNIMDCLYLSRGIQIALELR</sequence>
<proteinExistence type="evidence at transcript level"/>
<dbReference type="AlphaFoldDB" id="W8BIY7"/>
<dbReference type="EMBL" id="GAMC01005280">
    <property type="protein sequence ID" value="JAC01276.1"/>
    <property type="molecule type" value="mRNA"/>
</dbReference>
<organism evidence="1">
    <name type="scientific">Ceratitis capitata</name>
    <name type="common">Mediterranean fruit fly</name>
    <name type="synonym">Tephritis capitata</name>
    <dbReference type="NCBI Taxonomy" id="7213"/>
    <lineage>
        <taxon>Eukaryota</taxon>
        <taxon>Metazoa</taxon>
        <taxon>Ecdysozoa</taxon>
        <taxon>Arthropoda</taxon>
        <taxon>Hexapoda</taxon>
        <taxon>Insecta</taxon>
        <taxon>Pterygota</taxon>
        <taxon>Neoptera</taxon>
        <taxon>Endopterygota</taxon>
        <taxon>Diptera</taxon>
        <taxon>Brachycera</taxon>
        <taxon>Muscomorpha</taxon>
        <taxon>Tephritoidea</taxon>
        <taxon>Tephritidae</taxon>
        <taxon>Ceratitis</taxon>
        <taxon>Ceratitis</taxon>
    </lineage>
</organism>
<dbReference type="EMBL" id="GAMC01005282">
    <property type="protein sequence ID" value="JAC01274.1"/>
    <property type="molecule type" value="mRNA"/>
</dbReference>
<reference evidence="1" key="1">
    <citation type="submission" date="2013-07" db="EMBL/GenBank/DDBJ databases">
        <authorList>
            <person name="Geib S."/>
        </authorList>
    </citation>
    <scope>NUCLEOTIDE SEQUENCE</scope>
</reference>
<protein>
    <recommendedName>
        <fullName evidence="2">FAST kinase domain-containing protein 1</fullName>
    </recommendedName>
</protein>